<dbReference type="InterPro" id="IPR007359">
    <property type="entry name" value="SigmaE_reg_RseC_MucC"/>
</dbReference>
<sequence length="148" mass="16383">MAREEMVVVQIKGSKVLVQRERTSACGSCPAHMLCTGDKQFASIEADKNGFDVQPGDHVIVEIPNVSGVKTALLLYTFPTIVFIGTLIIASKFLTEVYGLFLAIAAVGCYYFFVKHYDKKFRKNFRPKIIGLVKDSSTKDLADDASLR</sequence>
<dbReference type="Pfam" id="PF04246">
    <property type="entry name" value="RseC_MucC"/>
    <property type="match status" value="1"/>
</dbReference>
<evidence type="ECO:0000313" key="2">
    <source>
        <dbReference type="EMBL" id="AEH50497.1"/>
    </source>
</evidence>
<dbReference type="eggNOG" id="COG3086">
    <property type="taxonomic scope" value="Bacteria"/>
</dbReference>
<dbReference type="STRING" id="688269.Theth_0402"/>
<dbReference type="OrthoDB" id="37632at2"/>
<protein>
    <submittedName>
        <fullName evidence="2">Positive regulator of sigma E, RseC/MucC</fullName>
    </submittedName>
</protein>
<dbReference type="RefSeq" id="WP_013931720.1">
    <property type="nucleotide sequence ID" value="NC_015707.1"/>
</dbReference>
<feature type="transmembrane region" description="Helical" evidence="1">
    <location>
        <begin position="73"/>
        <end position="91"/>
    </location>
</feature>
<keyword evidence="1" id="KW-0812">Transmembrane</keyword>
<accession>F7YW10</accession>
<keyword evidence="3" id="KW-1185">Reference proteome</keyword>
<reference evidence="2 3" key="1">
    <citation type="submission" date="2010-11" db="EMBL/GenBank/DDBJ databases">
        <title>The complete genome of Thermotoga thermarum DSM 5069.</title>
        <authorList>
            <consortium name="US DOE Joint Genome Institute (JGI-PGF)"/>
            <person name="Lucas S."/>
            <person name="Copeland A."/>
            <person name="Lapidus A."/>
            <person name="Bruce D."/>
            <person name="Goodwin L."/>
            <person name="Pitluck S."/>
            <person name="Kyrpides N."/>
            <person name="Mavromatis K."/>
            <person name="Ivanova N."/>
            <person name="Zeytun A."/>
            <person name="Brettin T."/>
            <person name="Detter J.C."/>
            <person name="Tapia R."/>
            <person name="Han C."/>
            <person name="Land M."/>
            <person name="Hauser L."/>
            <person name="Markowitz V."/>
            <person name="Cheng J.-F."/>
            <person name="Hugenholtz P."/>
            <person name="Woyke T."/>
            <person name="Wu D."/>
            <person name="Spring S."/>
            <person name="Schroeder M."/>
            <person name="Brambilla E."/>
            <person name="Klenk H.-P."/>
            <person name="Eisen J.A."/>
        </authorList>
    </citation>
    <scope>NUCLEOTIDE SEQUENCE [LARGE SCALE GENOMIC DNA]</scope>
    <source>
        <strain evidence="2 3">DSM 5069</strain>
    </source>
</reference>
<proteinExistence type="predicted"/>
<evidence type="ECO:0000256" key="1">
    <source>
        <dbReference type="SAM" id="Phobius"/>
    </source>
</evidence>
<feature type="transmembrane region" description="Helical" evidence="1">
    <location>
        <begin position="97"/>
        <end position="114"/>
    </location>
</feature>
<dbReference type="AlphaFoldDB" id="F7YW10"/>
<dbReference type="KEGG" id="tta:Theth_0402"/>
<gene>
    <name evidence="2" type="ORF">Theth_0402</name>
</gene>
<organism evidence="2 3">
    <name type="scientific">Pseudothermotoga thermarum DSM 5069</name>
    <dbReference type="NCBI Taxonomy" id="688269"/>
    <lineage>
        <taxon>Bacteria</taxon>
        <taxon>Thermotogati</taxon>
        <taxon>Thermotogota</taxon>
        <taxon>Thermotogae</taxon>
        <taxon>Thermotogales</taxon>
        <taxon>Thermotogaceae</taxon>
        <taxon>Pseudothermotoga</taxon>
    </lineage>
</organism>
<dbReference type="PANTHER" id="PTHR35867:SF1">
    <property type="entry name" value="PROTEIN RSEC"/>
    <property type="match status" value="1"/>
</dbReference>
<evidence type="ECO:0000313" key="3">
    <source>
        <dbReference type="Proteomes" id="UP000006804"/>
    </source>
</evidence>
<name>F7YW10_9THEM</name>
<dbReference type="PATRIC" id="fig|688269.3.peg.413"/>
<keyword evidence="1" id="KW-1133">Transmembrane helix</keyword>
<dbReference type="Proteomes" id="UP000006804">
    <property type="component" value="Chromosome"/>
</dbReference>
<keyword evidence="1" id="KW-0472">Membrane</keyword>
<dbReference type="EMBL" id="CP002351">
    <property type="protein sequence ID" value="AEH50497.1"/>
    <property type="molecule type" value="Genomic_DNA"/>
</dbReference>
<dbReference type="PANTHER" id="PTHR35867">
    <property type="entry name" value="PROTEIN RSEC"/>
    <property type="match status" value="1"/>
</dbReference>
<dbReference type="HOGENOM" id="CLU_124911_1_0_0"/>